<accession>A0ABW4BLX6</accession>
<keyword evidence="12" id="KW-1185">Reference proteome</keyword>
<feature type="transmembrane region" description="Helical" evidence="9">
    <location>
        <begin position="161"/>
        <end position="179"/>
    </location>
</feature>
<evidence type="ECO:0000256" key="5">
    <source>
        <dbReference type="ARBA" id="ARBA00022692"/>
    </source>
</evidence>
<feature type="transmembrane region" description="Helical" evidence="9">
    <location>
        <begin position="48"/>
        <end position="69"/>
    </location>
</feature>
<feature type="region of interest" description="Disordered" evidence="8">
    <location>
        <begin position="678"/>
        <end position="712"/>
    </location>
</feature>
<evidence type="ECO:0000313" key="11">
    <source>
        <dbReference type="EMBL" id="MFD1411225.1"/>
    </source>
</evidence>
<feature type="domain" description="Sulfatase N-terminal" evidence="10">
    <location>
        <begin position="253"/>
        <end position="545"/>
    </location>
</feature>
<keyword evidence="5 9" id="KW-0812">Transmembrane</keyword>
<dbReference type="Proteomes" id="UP001597191">
    <property type="component" value="Unassembled WGS sequence"/>
</dbReference>
<evidence type="ECO:0000256" key="3">
    <source>
        <dbReference type="ARBA" id="ARBA00009983"/>
    </source>
</evidence>
<dbReference type="PANTHER" id="PTHR47371">
    <property type="entry name" value="LIPOTEICHOIC ACID SYNTHASE"/>
    <property type="match status" value="1"/>
</dbReference>
<feature type="transmembrane region" description="Helical" evidence="9">
    <location>
        <begin position="12"/>
        <end position="28"/>
    </location>
</feature>
<dbReference type="PIRSF" id="PIRSF005091">
    <property type="entry name" value="Mmb_sulf_HI1246"/>
    <property type="match status" value="1"/>
</dbReference>
<comment type="pathway">
    <text evidence="2">Cell wall biogenesis; lipoteichoic acid biosynthesis.</text>
</comment>
<dbReference type="Gene3D" id="3.30.1120.170">
    <property type="match status" value="1"/>
</dbReference>
<keyword evidence="7 9" id="KW-0472">Membrane</keyword>
<keyword evidence="4" id="KW-1003">Cell membrane</keyword>
<dbReference type="InterPro" id="IPR000917">
    <property type="entry name" value="Sulfatase_N"/>
</dbReference>
<dbReference type="GO" id="GO:0016740">
    <property type="term" value="F:transferase activity"/>
    <property type="evidence" value="ECO:0007669"/>
    <property type="project" value="UniProtKB-KW"/>
</dbReference>
<evidence type="ECO:0000256" key="7">
    <source>
        <dbReference type="ARBA" id="ARBA00023136"/>
    </source>
</evidence>
<evidence type="ECO:0000259" key="10">
    <source>
        <dbReference type="Pfam" id="PF00884"/>
    </source>
</evidence>
<name>A0ABW4BLX6_9LACO</name>
<gene>
    <name evidence="11" type="ORF">ACFQ4R_06375</name>
</gene>
<proteinExistence type="inferred from homology"/>
<dbReference type="PANTHER" id="PTHR47371:SF3">
    <property type="entry name" value="PHOSPHOGLYCEROL TRANSFERASE I"/>
    <property type="match status" value="1"/>
</dbReference>
<dbReference type="Gene3D" id="3.40.720.10">
    <property type="entry name" value="Alkaline Phosphatase, subunit A"/>
    <property type="match status" value="1"/>
</dbReference>
<dbReference type="Pfam" id="PF00884">
    <property type="entry name" value="Sulfatase"/>
    <property type="match status" value="1"/>
</dbReference>
<comment type="similarity">
    <text evidence="3">Belongs to the LTA synthase family.</text>
</comment>
<reference evidence="12" key="1">
    <citation type="journal article" date="2019" name="Int. J. Syst. Evol. Microbiol.">
        <title>The Global Catalogue of Microorganisms (GCM) 10K type strain sequencing project: providing services to taxonomists for standard genome sequencing and annotation.</title>
        <authorList>
            <consortium name="The Broad Institute Genomics Platform"/>
            <consortium name="The Broad Institute Genome Sequencing Center for Infectious Disease"/>
            <person name="Wu L."/>
            <person name="Ma J."/>
        </authorList>
    </citation>
    <scope>NUCLEOTIDE SEQUENCE [LARGE SCALE GENOMIC DNA]</scope>
    <source>
        <strain evidence="12">CCM 8937</strain>
    </source>
</reference>
<dbReference type="InterPro" id="IPR017850">
    <property type="entry name" value="Alkaline_phosphatase_core_sf"/>
</dbReference>
<evidence type="ECO:0000256" key="1">
    <source>
        <dbReference type="ARBA" id="ARBA00004651"/>
    </source>
</evidence>
<dbReference type="RefSeq" id="WP_125648740.1">
    <property type="nucleotide sequence ID" value="NZ_JBHTOH010000037.1"/>
</dbReference>
<dbReference type="EC" id="2.7.8.-" evidence="11"/>
<evidence type="ECO:0000256" key="9">
    <source>
        <dbReference type="SAM" id="Phobius"/>
    </source>
</evidence>
<feature type="transmembrane region" description="Helical" evidence="9">
    <location>
        <begin position="76"/>
        <end position="96"/>
    </location>
</feature>
<organism evidence="11 12">
    <name type="scientific">Lapidilactobacillus gannanensis</name>
    <dbReference type="NCBI Taxonomy" id="2486002"/>
    <lineage>
        <taxon>Bacteria</taxon>
        <taxon>Bacillati</taxon>
        <taxon>Bacillota</taxon>
        <taxon>Bacilli</taxon>
        <taxon>Lactobacillales</taxon>
        <taxon>Lactobacillaceae</taxon>
        <taxon>Lapidilactobacillus</taxon>
    </lineage>
</organism>
<dbReference type="InterPro" id="IPR050448">
    <property type="entry name" value="OpgB/LTA_synthase_biosynth"/>
</dbReference>
<evidence type="ECO:0000256" key="2">
    <source>
        <dbReference type="ARBA" id="ARBA00004936"/>
    </source>
</evidence>
<keyword evidence="6 9" id="KW-1133">Transmembrane helix</keyword>
<comment type="subcellular location">
    <subcellularLocation>
        <location evidence="1">Cell membrane</location>
        <topology evidence="1">Multi-pass membrane protein</topology>
    </subcellularLocation>
</comment>
<evidence type="ECO:0000256" key="6">
    <source>
        <dbReference type="ARBA" id="ARBA00022989"/>
    </source>
</evidence>
<evidence type="ECO:0000256" key="4">
    <source>
        <dbReference type="ARBA" id="ARBA00022475"/>
    </source>
</evidence>
<protein>
    <submittedName>
        <fullName evidence="11">LTA synthase family protein</fullName>
        <ecNumber evidence="11">2.7.8.-</ecNumber>
    </submittedName>
</protein>
<dbReference type="InterPro" id="IPR012160">
    <property type="entry name" value="LtaS-like"/>
</dbReference>
<evidence type="ECO:0000256" key="8">
    <source>
        <dbReference type="SAM" id="MobiDB-lite"/>
    </source>
</evidence>
<dbReference type="CDD" id="cd16015">
    <property type="entry name" value="LTA_synthase"/>
    <property type="match status" value="1"/>
</dbReference>
<evidence type="ECO:0000313" key="12">
    <source>
        <dbReference type="Proteomes" id="UP001597191"/>
    </source>
</evidence>
<sequence length="712" mass="79689">MKRCTQKLRSFWNSRWGFFILAVLLFWAKTYYAYTTKFNLGVKGSMQYLLLALNPLPTTILLFGIALYFKGRKSYIILMVIDFLTSLWLFANILYYREFSDFLTTTLIKGSGSVSNNLGKSVAGIINPTDFLVFLDVVILIILLATKLIRIDVKPIKKVVAGLVSALAVLLFGFNLSMAESDRSGLLTRTFDNNYIVKYLGLNSYAVYDTVKAAKTSAVRANADASDLQSVLKYINANYVPGNPQYTGVAKGKNVFVIHLESLQQFMIDYKWQGQEVTPNLNKLYHETNTLSFDNFFHQVGQGKTADAELMLENSLFGLPEGAAMVTAGSTNTWQAAPAMLDQHGYTTAAFHGDVPSFWNRDNTYKTWGYDYYFSKAYFQSGKNFDVGYGLKDKIFLKDSAKYIEQLPQPFYAKLITVTNHYPYLLDKANQTIEKTDTGDKTVDGYVQTARYLDEALGEFMNWLKATGLDKNSMLVLYGDHYGISSNHKPAVAKLLGQKKFTDFDNAQFQKVPFMIHMDGLKGGINHTYGGEIDVLPTLLNLLGISNKNDVQFGTDLLATDRNQTVAFRNGDYVTPEYTKVGSAYYDTKTGKAVDTSDEKVKATLAQLTNHVATELSLSDRVINGDLLRFYDLKGFTKVKASDYSYKYSKALAKLKRNQKKDKSSLLYRNDNKSSLDLYKTNAPELESESDSSKSSESASSTSSSSSSSQAD</sequence>
<keyword evidence="11" id="KW-0808">Transferase</keyword>
<feature type="transmembrane region" description="Helical" evidence="9">
    <location>
        <begin position="131"/>
        <end position="149"/>
    </location>
</feature>
<comment type="caution">
    <text evidence="11">The sequence shown here is derived from an EMBL/GenBank/DDBJ whole genome shotgun (WGS) entry which is preliminary data.</text>
</comment>
<feature type="compositionally biased region" description="Low complexity" evidence="8">
    <location>
        <begin position="693"/>
        <end position="712"/>
    </location>
</feature>
<dbReference type="EMBL" id="JBHTOH010000037">
    <property type="protein sequence ID" value="MFD1411225.1"/>
    <property type="molecule type" value="Genomic_DNA"/>
</dbReference>
<dbReference type="SUPFAM" id="SSF53649">
    <property type="entry name" value="Alkaline phosphatase-like"/>
    <property type="match status" value="1"/>
</dbReference>